<accession>A0ABQ9KNH3</accession>
<evidence type="ECO:0008006" key="4">
    <source>
        <dbReference type="Google" id="ProtNLM"/>
    </source>
</evidence>
<organism evidence="2 3">
    <name type="scientific">Hevea brasiliensis</name>
    <name type="common">Para rubber tree</name>
    <name type="synonym">Siphonia brasiliensis</name>
    <dbReference type="NCBI Taxonomy" id="3981"/>
    <lineage>
        <taxon>Eukaryota</taxon>
        <taxon>Viridiplantae</taxon>
        <taxon>Streptophyta</taxon>
        <taxon>Embryophyta</taxon>
        <taxon>Tracheophyta</taxon>
        <taxon>Spermatophyta</taxon>
        <taxon>Magnoliopsida</taxon>
        <taxon>eudicotyledons</taxon>
        <taxon>Gunneridae</taxon>
        <taxon>Pentapetalae</taxon>
        <taxon>rosids</taxon>
        <taxon>fabids</taxon>
        <taxon>Malpighiales</taxon>
        <taxon>Euphorbiaceae</taxon>
        <taxon>Crotonoideae</taxon>
        <taxon>Micrandreae</taxon>
        <taxon>Hevea</taxon>
    </lineage>
</organism>
<dbReference type="PANTHER" id="PTHR20903">
    <property type="entry name" value="PREFOLDIN SUBUNIT 1-RELATED"/>
    <property type="match status" value="1"/>
</dbReference>
<reference evidence="2" key="1">
    <citation type="journal article" date="2023" name="Plant Biotechnol. J.">
        <title>Chromosome-level wild Hevea brasiliensis genome provides new tools for genomic-assisted breeding and valuable loci to elevate rubber yield.</title>
        <authorList>
            <person name="Cheng H."/>
            <person name="Song X."/>
            <person name="Hu Y."/>
            <person name="Wu T."/>
            <person name="Yang Q."/>
            <person name="An Z."/>
            <person name="Feng S."/>
            <person name="Deng Z."/>
            <person name="Wu W."/>
            <person name="Zeng X."/>
            <person name="Tu M."/>
            <person name="Wang X."/>
            <person name="Huang H."/>
        </authorList>
    </citation>
    <scope>NUCLEOTIDE SEQUENCE</scope>
    <source>
        <strain evidence="2">MT/VB/25A 57/8</strain>
    </source>
</reference>
<comment type="caution">
    <text evidence="2">The sequence shown here is derived from an EMBL/GenBank/DDBJ whole genome shotgun (WGS) entry which is preliminary data.</text>
</comment>
<name>A0ABQ9KNH3_HEVBR</name>
<keyword evidence="1" id="KW-0143">Chaperone</keyword>
<gene>
    <name evidence="2" type="ORF">P3X46_028257</name>
</gene>
<evidence type="ECO:0000313" key="2">
    <source>
        <dbReference type="EMBL" id="KAJ9145930.1"/>
    </source>
</evidence>
<protein>
    <recommendedName>
        <fullName evidence="4">Prefoldin subunit 1</fullName>
    </recommendedName>
</protein>
<dbReference type="Proteomes" id="UP001174677">
    <property type="component" value="Chromosome 16"/>
</dbReference>
<evidence type="ECO:0000256" key="1">
    <source>
        <dbReference type="ARBA" id="ARBA00023186"/>
    </source>
</evidence>
<keyword evidence="3" id="KW-1185">Reference proteome</keyword>
<dbReference type="EMBL" id="JARPOI010000016">
    <property type="protein sequence ID" value="KAJ9145930.1"/>
    <property type="molecule type" value="Genomic_DNA"/>
</dbReference>
<proteinExistence type="predicted"/>
<dbReference type="PANTHER" id="PTHR20903:SF0">
    <property type="entry name" value="PREFOLDIN SUBUNIT 1"/>
    <property type="match status" value="1"/>
</dbReference>
<dbReference type="SUPFAM" id="SSF46579">
    <property type="entry name" value="Prefoldin"/>
    <property type="match status" value="1"/>
</dbReference>
<sequence length="83" mass="9832">MADQSSRTVFLEIQSRLIEHTAKLKQVKNQMRTKEGEKKRAYLTLGELRQQPDDTNTYKSIEINKSVVLNIPRRSSWKSKWLR</sequence>
<evidence type="ECO:0000313" key="3">
    <source>
        <dbReference type="Proteomes" id="UP001174677"/>
    </source>
</evidence>